<feature type="signal peptide" evidence="3">
    <location>
        <begin position="1"/>
        <end position="23"/>
    </location>
</feature>
<organism evidence="4 5">
    <name type="scientific">Stutzerimonas stutzeri</name>
    <name type="common">Pseudomonas stutzeri</name>
    <dbReference type="NCBI Taxonomy" id="316"/>
    <lineage>
        <taxon>Bacteria</taxon>
        <taxon>Pseudomonadati</taxon>
        <taxon>Pseudomonadota</taxon>
        <taxon>Gammaproteobacteria</taxon>
        <taxon>Pseudomonadales</taxon>
        <taxon>Pseudomonadaceae</taxon>
        <taxon>Stutzerimonas</taxon>
    </lineage>
</organism>
<reference evidence="4 5" key="2">
    <citation type="submission" date="2014-03" db="EMBL/GenBank/DDBJ databases">
        <authorList>
            <person name="Baltrus D."/>
            <person name="Dougherty K."/>
        </authorList>
    </citation>
    <scope>NUCLEOTIDE SEQUENCE</scope>
    <source>
        <strain evidence="4 5">28a24</strain>
    </source>
</reference>
<evidence type="ECO:0000313" key="4">
    <source>
        <dbReference type="EMBL" id="AHL77668.1"/>
    </source>
</evidence>
<keyword evidence="1" id="KW-0677">Repeat</keyword>
<dbReference type="Pfam" id="PF14559">
    <property type="entry name" value="TPR_19"/>
    <property type="match status" value="1"/>
</dbReference>
<evidence type="ECO:0000256" key="2">
    <source>
        <dbReference type="ARBA" id="ARBA00023043"/>
    </source>
</evidence>
<dbReference type="EMBL" id="CP007441">
    <property type="protein sequence ID" value="AHL77668.1"/>
    <property type="molecule type" value="Genomic_DNA"/>
</dbReference>
<dbReference type="Proteomes" id="UP000019522">
    <property type="component" value="Chromosome"/>
</dbReference>
<reference evidence="5" key="1">
    <citation type="journal article" date="2014" name="Genome Announc.">
        <title>Complete Genome Sequence of the Highly Transformable Pseudomonas stutzeri Strain 28a24.</title>
        <authorList>
            <person name="Smith B.A."/>
            <person name="Dougherty K.M."/>
            <person name="Baltrus D.A."/>
        </authorList>
    </citation>
    <scope>NUCLEOTIDE SEQUENCE [LARGE SCALE GENOMIC DNA]</scope>
    <source>
        <strain evidence="5">28a24</strain>
    </source>
</reference>
<dbReference type="InterPro" id="IPR036770">
    <property type="entry name" value="Ankyrin_rpt-contain_sf"/>
</dbReference>
<keyword evidence="2" id="KW-0040">ANK repeat</keyword>
<protein>
    <submittedName>
        <fullName evidence="4">Uncharacterized protein</fullName>
    </submittedName>
</protein>
<dbReference type="InterPro" id="IPR002110">
    <property type="entry name" value="Ankyrin_rpt"/>
</dbReference>
<feature type="chain" id="PRO_5004912652" evidence="3">
    <location>
        <begin position="24"/>
        <end position="631"/>
    </location>
</feature>
<evidence type="ECO:0000313" key="5">
    <source>
        <dbReference type="Proteomes" id="UP000019522"/>
    </source>
</evidence>
<evidence type="ECO:0000256" key="1">
    <source>
        <dbReference type="ARBA" id="ARBA00022737"/>
    </source>
</evidence>
<name>W8RD40_STUST</name>
<gene>
    <name evidence="4" type="ORF">CH92_14870</name>
</gene>
<dbReference type="PANTHER" id="PTHR24198">
    <property type="entry name" value="ANKYRIN REPEAT AND PROTEIN KINASE DOMAIN-CONTAINING PROTEIN"/>
    <property type="match status" value="1"/>
</dbReference>
<sequence>MLMRTQFQIGLATLWLACMPAEAHSIDIGWIRLTSRVQLDAPETPVSASSGSLLFAETEDTEPRPHKTLLSAHQQLLYLNIYRDPDYRERAYKFGPLPLFERSELQHCIRDGRRFDADNWAGEFSPSEGLLLLGYSVSCADYRHWQDDRFILLDTRTPGTPLLAIGRPTTAEQISLTPLQPMPEGLGEQWLKRLNGDSGARHYSLPSAPTYFMLDQTMPSEDGEQALRKLRRLHTNAFAHKGNAETLEPLRDFLTKHDYRQLGVGIRDVPRLLNDIAFWLAAAGDPEAARPLLEEVLQREPDRIAVQLNLADIDWQLYRLNPNLGLYEARALERYRIYCGLRLTRQLSIPKRVLERLQLSEASEQACRPHWPLLNAVRADDLSLVQRLLDQGVSGHVVGDDGQSALMLALHKPNLEIAQRLVAAGARLTGLYPYRTQLAQALALDLKEDPELARPTRFRFLAAAGAPFEEPELNDQTLLMQYASNPRDLRVLEELLRHRQNVDHRNKDGNNAMQRALTAGNFKAADMLLDAGAQPNQLFDGRLHCKNMDTAYSPIQLLANASQSERSHDDETRRVSLASFAKMLKAGADLTLGQRCGLRGKDVLLESLVRARRDDMMALLDSTDSPRQPTD</sequence>
<dbReference type="PATRIC" id="fig|316.77.peg.2974"/>
<dbReference type="SUPFAM" id="SSF48452">
    <property type="entry name" value="TPR-like"/>
    <property type="match status" value="1"/>
</dbReference>
<dbReference type="InterPro" id="IPR011990">
    <property type="entry name" value="TPR-like_helical_dom_sf"/>
</dbReference>
<dbReference type="Pfam" id="PF12796">
    <property type="entry name" value="Ank_2"/>
    <property type="match status" value="1"/>
</dbReference>
<dbReference type="Gene3D" id="1.25.40.20">
    <property type="entry name" value="Ankyrin repeat-containing domain"/>
    <property type="match status" value="2"/>
</dbReference>
<dbReference type="KEGG" id="pstt:CH92_14870"/>
<dbReference type="PANTHER" id="PTHR24198:SF183">
    <property type="entry name" value="SUPPRESSOR_ENHANCER OF LIN-12"/>
    <property type="match status" value="1"/>
</dbReference>
<dbReference type="AlphaFoldDB" id="W8RD40"/>
<evidence type="ECO:0000256" key="3">
    <source>
        <dbReference type="SAM" id="SignalP"/>
    </source>
</evidence>
<accession>W8RD40</accession>
<proteinExistence type="predicted"/>
<keyword evidence="3" id="KW-0732">Signal</keyword>
<dbReference type="SMART" id="SM00248">
    <property type="entry name" value="ANK"/>
    <property type="match status" value="3"/>
</dbReference>
<dbReference type="PROSITE" id="PS51257">
    <property type="entry name" value="PROKAR_LIPOPROTEIN"/>
    <property type="match status" value="1"/>
</dbReference>
<dbReference type="SUPFAM" id="SSF48403">
    <property type="entry name" value="Ankyrin repeat"/>
    <property type="match status" value="1"/>
</dbReference>